<dbReference type="PANTHER" id="PTHR23513:SF6">
    <property type="entry name" value="MAJOR FACILITATOR SUPERFAMILY ASSOCIATED DOMAIN-CONTAINING PROTEIN"/>
    <property type="match status" value="1"/>
</dbReference>
<keyword evidence="2" id="KW-1003">Cell membrane</keyword>
<comment type="subcellular location">
    <subcellularLocation>
        <location evidence="1">Cell membrane</location>
        <topology evidence="1">Multi-pass membrane protein</topology>
    </subcellularLocation>
</comment>
<evidence type="ECO:0000256" key="3">
    <source>
        <dbReference type="ARBA" id="ARBA00022692"/>
    </source>
</evidence>
<accession>A0ABW2XBD0</accession>
<evidence type="ECO:0000313" key="8">
    <source>
        <dbReference type="EMBL" id="MFD0630072.1"/>
    </source>
</evidence>
<feature type="transmembrane region" description="Helical" evidence="7">
    <location>
        <begin position="111"/>
        <end position="129"/>
    </location>
</feature>
<gene>
    <name evidence="8" type="ORF">ACFQ2K_53355</name>
</gene>
<feature type="transmembrane region" description="Helical" evidence="7">
    <location>
        <begin position="65"/>
        <end position="91"/>
    </location>
</feature>
<evidence type="ECO:0000256" key="7">
    <source>
        <dbReference type="SAM" id="Phobius"/>
    </source>
</evidence>
<feature type="compositionally biased region" description="Low complexity" evidence="6">
    <location>
        <begin position="23"/>
        <end position="34"/>
    </location>
</feature>
<dbReference type="EMBL" id="JBHTGL010000013">
    <property type="protein sequence ID" value="MFD0630072.1"/>
    <property type="molecule type" value="Genomic_DNA"/>
</dbReference>
<feature type="region of interest" description="Disordered" evidence="6">
    <location>
        <begin position="1"/>
        <end position="35"/>
    </location>
</feature>
<name>A0ABW2XBD0_9ACTN</name>
<evidence type="ECO:0000256" key="6">
    <source>
        <dbReference type="SAM" id="MobiDB-lite"/>
    </source>
</evidence>
<evidence type="ECO:0000256" key="1">
    <source>
        <dbReference type="ARBA" id="ARBA00004651"/>
    </source>
</evidence>
<organism evidence="8 9">
    <name type="scientific">Streptomyces sanglieri</name>
    <dbReference type="NCBI Taxonomy" id="193460"/>
    <lineage>
        <taxon>Bacteria</taxon>
        <taxon>Bacillati</taxon>
        <taxon>Actinomycetota</taxon>
        <taxon>Actinomycetes</taxon>
        <taxon>Kitasatosporales</taxon>
        <taxon>Streptomycetaceae</taxon>
        <taxon>Streptomyces</taxon>
    </lineage>
</organism>
<evidence type="ECO:0000313" key="9">
    <source>
        <dbReference type="Proteomes" id="UP001596915"/>
    </source>
</evidence>
<dbReference type="InterPro" id="IPR011701">
    <property type="entry name" value="MFS"/>
</dbReference>
<reference evidence="9" key="1">
    <citation type="journal article" date="2019" name="Int. J. Syst. Evol. Microbiol.">
        <title>The Global Catalogue of Microorganisms (GCM) 10K type strain sequencing project: providing services to taxonomists for standard genome sequencing and annotation.</title>
        <authorList>
            <consortium name="The Broad Institute Genomics Platform"/>
            <consortium name="The Broad Institute Genome Sequencing Center for Infectious Disease"/>
            <person name="Wu L."/>
            <person name="Ma J."/>
        </authorList>
    </citation>
    <scope>NUCLEOTIDE SEQUENCE [LARGE SCALE GENOMIC DNA]</scope>
    <source>
        <strain evidence="9">JCM 12607</strain>
    </source>
</reference>
<dbReference type="SUPFAM" id="SSF103473">
    <property type="entry name" value="MFS general substrate transporter"/>
    <property type="match status" value="1"/>
</dbReference>
<dbReference type="InterPro" id="IPR036259">
    <property type="entry name" value="MFS_trans_sf"/>
</dbReference>
<dbReference type="Pfam" id="PF07690">
    <property type="entry name" value="MFS_1"/>
    <property type="match status" value="1"/>
</dbReference>
<evidence type="ECO:0000256" key="2">
    <source>
        <dbReference type="ARBA" id="ARBA00022475"/>
    </source>
</evidence>
<keyword evidence="3 7" id="KW-0812">Transmembrane</keyword>
<feature type="transmembrane region" description="Helical" evidence="7">
    <location>
        <begin position="141"/>
        <end position="163"/>
    </location>
</feature>
<protein>
    <submittedName>
        <fullName evidence="8">MFS transporter</fullName>
    </submittedName>
</protein>
<feature type="transmembrane region" description="Helical" evidence="7">
    <location>
        <begin position="206"/>
        <end position="228"/>
    </location>
</feature>
<dbReference type="Proteomes" id="UP001596915">
    <property type="component" value="Unassembled WGS sequence"/>
</dbReference>
<feature type="region of interest" description="Disordered" evidence="6">
    <location>
        <begin position="232"/>
        <end position="254"/>
    </location>
</feature>
<sequence>MARPLHRHLNGMEQQPDSPPSPARTRPPGTGQPRRAGRALLRHRPFALLCGEQIASSVGRQVTTLALALLAVTRLGAGPFGASALMALSYLPGALLSPFAGVLVDRARLRGLTVLLTVLQVLVVGSVPVADALGRLGLPQLYLVATASGALTSMLAVALQAALPRVVRPERLLSANSALTGARTTGQIGGPALGGVLVGLTGASTALLAACVAYGIEALLLLGLPAALNSPVQQDRREKDSRTAAACRIRSGAR</sequence>
<comment type="caution">
    <text evidence="8">The sequence shown here is derived from an EMBL/GenBank/DDBJ whole genome shotgun (WGS) entry which is preliminary data.</text>
</comment>
<dbReference type="Gene3D" id="1.20.1250.20">
    <property type="entry name" value="MFS general substrate transporter like domains"/>
    <property type="match status" value="1"/>
</dbReference>
<dbReference type="PANTHER" id="PTHR23513">
    <property type="entry name" value="INTEGRAL MEMBRANE EFFLUX PROTEIN-RELATED"/>
    <property type="match status" value="1"/>
</dbReference>
<evidence type="ECO:0000256" key="5">
    <source>
        <dbReference type="ARBA" id="ARBA00023136"/>
    </source>
</evidence>
<keyword evidence="9" id="KW-1185">Reference proteome</keyword>
<evidence type="ECO:0000256" key="4">
    <source>
        <dbReference type="ARBA" id="ARBA00022989"/>
    </source>
</evidence>
<keyword evidence="4 7" id="KW-1133">Transmembrane helix</keyword>
<keyword evidence="5 7" id="KW-0472">Membrane</keyword>
<proteinExistence type="predicted"/>